<evidence type="ECO:0000259" key="8">
    <source>
        <dbReference type="Pfam" id="PF06807"/>
    </source>
</evidence>
<evidence type="ECO:0000256" key="3">
    <source>
        <dbReference type="ARBA" id="ARBA00022741"/>
    </source>
</evidence>
<dbReference type="GO" id="GO:0031124">
    <property type="term" value="P:mRNA 3'-end processing"/>
    <property type="evidence" value="ECO:0007669"/>
    <property type="project" value="UniProtKB-UniRule"/>
</dbReference>
<proteinExistence type="inferred from homology"/>
<dbReference type="GO" id="GO:0005849">
    <property type="term" value="C:mRNA cleavage factor complex"/>
    <property type="evidence" value="ECO:0007669"/>
    <property type="project" value="InterPro"/>
</dbReference>
<dbReference type="InterPro" id="IPR010655">
    <property type="entry name" value="Clp1_C"/>
</dbReference>
<evidence type="ECO:0000259" key="9">
    <source>
        <dbReference type="Pfam" id="PF16573"/>
    </source>
</evidence>
<evidence type="ECO:0000256" key="1">
    <source>
        <dbReference type="ARBA" id="ARBA00004123"/>
    </source>
</evidence>
<feature type="region of interest" description="Disordered" evidence="7">
    <location>
        <begin position="13"/>
        <end position="36"/>
    </location>
</feature>
<dbReference type="PANTHER" id="PTHR12755">
    <property type="entry name" value="CLEAVAGE/POLYADENYLATION FACTOR IA SUBUNIT CLP1P"/>
    <property type="match status" value="1"/>
</dbReference>
<feature type="binding site" evidence="6">
    <location>
        <position position="86"/>
    </location>
    <ligand>
        <name>ATP</name>
        <dbReference type="ChEBI" id="CHEBI:30616"/>
    </ligand>
</feature>
<evidence type="ECO:0000256" key="5">
    <source>
        <dbReference type="ARBA" id="ARBA00023242"/>
    </source>
</evidence>
<reference evidence="11" key="1">
    <citation type="submission" date="2021-01" db="EMBL/GenBank/DDBJ databases">
        <authorList>
            <person name="Corre E."/>
            <person name="Pelletier E."/>
            <person name="Niang G."/>
            <person name="Scheremetjew M."/>
            <person name="Finn R."/>
            <person name="Kale V."/>
            <person name="Holt S."/>
            <person name="Cochrane G."/>
            <person name="Meng A."/>
            <person name="Brown T."/>
            <person name="Cohen L."/>
        </authorList>
    </citation>
    <scope>NUCLEOTIDE SEQUENCE</scope>
    <source>
        <strain evidence="11">Isolate 1302-5</strain>
    </source>
</reference>
<dbReference type="Pfam" id="PF06807">
    <property type="entry name" value="Clp1"/>
    <property type="match status" value="1"/>
</dbReference>
<name>A0A7S4HRL3_9STRA</name>
<dbReference type="InterPro" id="IPR028606">
    <property type="entry name" value="Clp1"/>
</dbReference>
<keyword evidence="4 6" id="KW-0067">ATP-binding</keyword>
<evidence type="ECO:0000256" key="6">
    <source>
        <dbReference type="HAMAP-Rule" id="MF_03035"/>
    </source>
</evidence>
<dbReference type="GO" id="GO:0005524">
    <property type="term" value="F:ATP binding"/>
    <property type="evidence" value="ECO:0007669"/>
    <property type="project" value="UniProtKB-UniRule"/>
</dbReference>
<dbReference type="GO" id="GO:0006388">
    <property type="term" value="P:tRNA splicing, via endonucleolytic cleavage and ligation"/>
    <property type="evidence" value="ECO:0007669"/>
    <property type="project" value="TreeGrafter"/>
</dbReference>
<feature type="domain" description="Clp1 P-loop" evidence="10">
    <location>
        <begin position="173"/>
        <end position="335"/>
    </location>
</feature>
<dbReference type="HAMAP" id="MF_03035">
    <property type="entry name" value="Clp1"/>
    <property type="match status" value="1"/>
</dbReference>
<dbReference type="AlphaFoldDB" id="A0A7S4HRL3"/>
<dbReference type="Gene3D" id="2.40.30.330">
    <property type="entry name" value="Pre-mRNA cleavage complex subunit Clp1, C-terminal domain"/>
    <property type="match status" value="1"/>
</dbReference>
<dbReference type="SUPFAM" id="SSF52540">
    <property type="entry name" value="P-loop containing nucleoside triphosphate hydrolases"/>
    <property type="match status" value="1"/>
</dbReference>
<dbReference type="Pfam" id="PF16573">
    <property type="entry name" value="CLP1_N"/>
    <property type="match status" value="1"/>
</dbReference>
<feature type="binding site" evidence="6">
    <location>
        <position position="44"/>
    </location>
    <ligand>
        <name>ATP</name>
        <dbReference type="ChEBI" id="CHEBI:30616"/>
    </ligand>
</feature>
<comment type="similarity">
    <text evidence="6">Belongs to the Clp1 family. Clp1 subfamily.</text>
</comment>
<dbReference type="GO" id="GO:0051731">
    <property type="term" value="F:polynucleotide 5'-hydroxyl-kinase activity"/>
    <property type="evidence" value="ECO:0007669"/>
    <property type="project" value="InterPro"/>
</dbReference>
<keyword evidence="5 6" id="KW-0539">Nucleus</keyword>
<feature type="domain" description="Clp1 C-terminal" evidence="8">
    <location>
        <begin position="407"/>
        <end position="526"/>
    </location>
</feature>
<dbReference type="PANTHER" id="PTHR12755:SF6">
    <property type="entry name" value="POLYRIBONUCLEOTIDE 5'-HYDROXYL-KINASE CLP1"/>
    <property type="match status" value="1"/>
</dbReference>
<sequence length="526" mass="55287">MFTGKPALIWATMANPTPPSAGAGSSSDLPAPRGERHTLPAESELRLEIPHGQSATLRLVTGSAEIFGAELAEGRPYELGFPGGAKVAVFTWHGCSVDVDDHGKSLDISYVSEETNANVAYVNTHAQLEAMRVDALAALTAAAAAISDAAADPADDEAANAEGGDGPRVLIIGPSDTGKSSLARVLTAYAVKVGRSPLLLDLDVSSSALSVPGTISASPITAEAASPEVHAVPDGGAPASSSGTAPLTLWYGSVDPETNPDLYRAQISRLGRDIDLRLSGDIDACASGFVAVSSGWVDGEGYKLLLHAADALRVNVVLVMGHDRLYSMLTTHFRKRAEEEKSAIGEDLPAAVTKKKGQPKVIKLPRSGGVVSRDAAFRRACRSQSIRRYFYGDKIRSTEGNLTDRYTPFLMEVPFSDLRLYRLSSVSLSAALLPVSAKQTTEPVQLTLETNITPTLVHAVWAVCHPSAVSSYESSGSASDLYLSGVAGFVAVEKVDVDREVVSLLSPCAGSLPSSTLLMGDITWME</sequence>
<organism evidence="11">
    <name type="scientific">Odontella aurita</name>
    <dbReference type="NCBI Taxonomy" id="265563"/>
    <lineage>
        <taxon>Eukaryota</taxon>
        <taxon>Sar</taxon>
        <taxon>Stramenopiles</taxon>
        <taxon>Ochrophyta</taxon>
        <taxon>Bacillariophyta</taxon>
        <taxon>Mediophyceae</taxon>
        <taxon>Biddulphiophycidae</taxon>
        <taxon>Eupodiscales</taxon>
        <taxon>Odontellaceae</taxon>
        <taxon>Odontella</taxon>
    </lineage>
</organism>
<evidence type="ECO:0000259" key="10">
    <source>
        <dbReference type="Pfam" id="PF16575"/>
    </source>
</evidence>
<comment type="subcellular location">
    <subcellularLocation>
        <location evidence="1 6">Nucleus</location>
    </subcellularLocation>
</comment>
<keyword evidence="3 6" id="KW-0547">Nucleotide-binding</keyword>
<evidence type="ECO:0000256" key="4">
    <source>
        <dbReference type="ARBA" id="ARBA00022840"/>
    </source>
</evidence>
<comment type="function">
    <text evidence="6">Required for endonucleolytic cleavage during polyadenylation-dependent pre-mRNA 3'-end formation.</text>
</comment>
<evidence type="ECO:0000256" key="2">
    <source>
        <dbReference type="ARBA" id="ARBA00022664"/>
    </source>
</evidence>
<gene>
    <name evidence="11" type="ORF">OAUR00152_LOCUS3169</name>
</gene>
<evidence type="ECO:0000313" key="11">
    <source>
        <dbReference type="EMBL" id="CAE2207304.1"/>
    </source>
</evidence>
<protein>
    <recommendedName>
        <fullName evidence="6">Protein CLP1 homolog</fullName>
    </recommendedName>
</protein>
<evidence type="ECO:0000256" key="7">
    <source>
        <dbReference type="SAM" id="MobiDB-lite"/>
    </source>
</evidence>
<dbReference type="Pfam" id="PF16575">
    <property type="entry name" value="CLP1_P"/>
    <property type="match status" value="1"/>
</dbReference>
<dbReference type="EMBL" id="HBKQ01004598">
    <property type="protein sequence ID" value="CAE2207304.1"/>
    <property type="molecule type" value="Transcribed_RNA"/>
</dbReference>
<feature type="compositionally biased region" description="Low complexity" evidence="7">
    <location>
        <begin position="20"/>
        <end position="32"/>
    </location>
</feature>
<dbReference type="InterPro" id="IPR032319">
    <property type="entry name" value="CLP1_P"/>
</dbReference>
<dbReference type="InterPro" id="IPR045116">
    <property type="entry name" value="Clp1/Grc3"/>
</dbReference>
<dbReference type="Gene3D" id="2.60.120.1030">
    <property type="entry name" value="Clp1, DNA binding domain"/>
    <property type="match status" value="1"/>
</dbReference>
<dbReference type="Gene3D" id="3.40.50.300">
    <property type="entry name" value="P-loop containing nucleotide triphosphate hydrolases"/>
    <property type="match status" value="1"/>
</dbReference>
<dbReference type="InterPro" id="IPR032324">
    <property type="entry name" value="Clp1_N"/>
</dbReference>
<accession>A0A7S4HRL3</accession>
<keyword evidence="2 6" id="KW-0507">mRNA processing</keyword>
<feature type="domain" description="Clp1 N-terminal" evidence="9">
    <location>
        <begin position="38"/>
        <end position="134"/>
    </location>
</feature>
<dbReference type="InterPro" id="IPR038239">
    <property type="entry name" value="Clp1_N_sf"/>
</dbReference>
<dbReference type="FunFam" id="2.60.120.1030:FF:000001">
    <property type="entry name" value="Protein CLP1 homolog 5"/>
    <property type="match status" value="1"/>
</dbReference>
<dbReference type="InterPro" id="IPR027417">
    <property type="entry name" value="P-loop_NTPase"/>
</dbReference>
<feature type="binding site" evidence="6">
    <location>
        <begin position="176"/>
        <end position="181"/>
    </location>
    <ligand>
        <name>ATP</name>
        <dbReference type="ChEBI" id="CHEBI:30616"/>
    </ligand>
</feature>
<dbReference type="InterPro" id="IPR038238">
    <property type="entry name" value="Clp1_C_sf"/>
</dbReference>